<evidence type="ECO:0000256" key="4">
    <source>
        <dbReference type="ARBA" id="ARBA00023014"/>
    </source>
</evidence>
<keyword evidence="8" id="KW-0223">Dioxygenase</keyword>
<dbReference type="GO" id="GO:0046872">
    <property type="term" value="F:metal ion binding"/>
    <property type="evidence" value="ECO:0007669"/>
    <property type="project" value="UniProtKB-KW"/>
</dbReference>
<keyword evidence="2" id="KW-0479">Metal-binding</keyword>
<dbReference type="EMBL" id="AP014704">
    <property type="protein sequence ID" value="BAQ44556.1"/>
    <property type="molecule type" value="Genomic_DNA"/>
</dbReference>
<dbReference type="AlphaFoldDB" id="A0A0C6EWT3"/>
<dbReference type="STRING" id="270351.Maq22A_c05965"/>
<dbReference type="CDD" id="cd03528">
    <property type="entry name" value="Rieske_RO_ferredoxin"/>
    <property type="match status" value="1"/>
</dbReference>
<keyword evidence="3" id="KW-0408">Iron</keyword>
<dbReference type="GO" id="GO:0051537">
    <property type="term" value="F:2 iron, 2 sulfur cluster binding"/>
    <property type="evidence" value="ECO:0007669"/>
    <property type="project" value="UniProtKB-KW"/>
</dbReference>
<dbReference type="Pfam" id="PF00355">
    <property type="entry name" value="Rieske"/>
    <property type="match status" value="1"/>
</dbReference>
<dbReference type="PROSITE" id="PS51296">
    <property type="entry name" value="RIESKE"/>
    <property type="match status" value="1"/>
</dbReference>
<keyword evidence="1" id="KW-0001">2Fe-2S</keyword>
<reference evidence="9" key="2">
    <citation type="submission" date="2015-01" db="EMBL/GenBank/DDBJ databases">
        <title>Complete genome sequence of Methylobacterium aquaticum strain 22A.</title>
        <authorList>
            <person name="Tani A."/>
            <person name="Ogura Y."/>
            <person name="Hayashi T."/>
        </authorList>
    </citation>
    <scope>NUCLEOTIDE SEQUENCE [LARGE SCALE GENOMIC DNA]</scope>
    <source>
        <strain evidence="9">MA-22A</strain>
    </source>
</reference>
<evidence type="ECO:0000259" key="7">
    <source>
        <dbReference type="PROSITE" id="PS51296"/>
    </source>
</evidence>
<evidence type="ECO:0000313" key="9">
    <source>
        <dbReference type="Proteomes" id="UP000061432"/>
    </source>
</evidence>
<feature type="domain" description="Rieske" evidence="7">
    <location>
        <begin position="3"/>
        <end position="99"/>
    </location>
</feature>
<reference evidence="8 9" key="1">
    <citation type="journal article" date="2015" name="Genome Announc.">
        <title>Complete Genome Sequence of Methylobacterium aquaticum Strain 22A, Isolated from Racomitrium japonicum Moss.</title>
        <authorList>
            <person name="Tani A."/>
            <person name="Ogura Y."/>
            <person name="Hayashi T."/>
            <person name="Kimbara K."/>
        </authorList>
    </citation>
    <scope>NUCLEOTIDE SEQUENCE [LARGE SCALE GENOMIC DNA]</scope>
    <source>
        <strain evidence="8 9">MA-22A</strain>
    </source>
</reference>
<keyword evidence="8" id="KW-0560">Oxidoreductase</keyword>
<dbReference type="GO" id="GO:0051213">
    <property type="term" value="F:dioxygenase activity"/>
    <property type="evidence" value="ECO:0007669"/>
    <property type="project" value="UniProtKB-KW"/>
</dbReference>
<proteinExistence type="inferred from homology"/>
<organism evidence="8 9">
    <name type="scientific">Methylobacterium aquaticum</name>
    <dbReference type="NCBI Taxonomy" id="270351"/>
    <lineage>
        <taxon>Bacteria</taxon>
        <taxon>Pseudomonadati</taxon>
        <taxon>Pseudomonadota</taxon>
        <taxon>Alphaproteobacteria</taxon>
        <taxon>Hyphomicrobiales</taxon>
        <taxon>Methylobacteriaceae</taxon>
        <taxon>Methylobacterium</taxon>
    </lineage>
</organism>
<accession>A0A0C6EWT3</accession>
<dbReference type="InterPro" id="IPR017941">
    <property type="entry name" value="Rieske_2Fe-2S"/>
</dbReference>
<dbReference type="RefSeq" id="WP_060846042.1">
    <property type="nucleotide sequence ID" value="NZ_AP014704.1"/>
</dbReference>
<dbReference type="PANTHER" id="PTHR21496:SF0">
    <property type="entry name" value="RIESKE DOMAIN-CONTAINING PROTEIN"/>
    <property type="match status" value="1"/>
</dbReference>
<name>A0A0C6EWT3_9HYPH</name>
<sequence>MTWYPVADLADFAERPVLAREAGGVALALYRLDGAVHATQALCTHAGVPLAGGEVVEGYIECPAHYGLFEIATGRAQGGPVCRDLATYPVRVEGTVIWVEVAPRGA</sequence>
<dbReference type="KEGG" id="maqu:Maq22A_c05965"/>
<dbReference type="PATRIC" id="fig|270351.10.peg.1134"/>
<keyword evidence="4" id="KW-0411">Iron-sulfur</keyword>
<dbReference type="Gene3D" id="2.102.10.10">
    <property type="entry name" value="Rieske [2Fe-2S] iron-sulphur domain"/>
    <property type="match status" value="1"/>
</dbReference>
<comment type="similarity">
    <text evidence="6">Belongs to the bacterial ring-hydroxylating dioxygenase ferredoxin component family.</text>
</comment>
<comment type="cofactor">
    <cofactor evidence="5">
        <name>[2Fe-2S] cluster</name>
        <dbReference type="ChEBI" id="CHEBI:190135"/>
    </cofactor>
</comment>
<evidence type="ECO:0000256" key="2">
    <source>
        <dbReference type="ARBA" id="ARBA00022723"/>
    </source>
</evidence>
<evidence type="ECO:0000256" key="6">
    <source>
        <dbReference type="ARBA" id="ARBA00038001"/>
    </source>
</evidence>
<evidence type="ECO:0000256" key="1">
    <source>
        <dbReference type="ARBA" id="ARBA00022714"/>
    </source>
</evidence>
<evidence type="ECO:0000256" key="5">
    <source>
        <dbReference type="ARBA" id="ARBA00034078"/>
    </source>
</evidence>
<dbReference type="Proteomes" id="UP000061432">
    <property type="component" value="Chromosome"/>
</dbReference>
<dbReference type="SUPFAM" id="SSF50022">
    <property type="entry name" value="ISP domain"/>
    <property type="match status" value="1"/>
</dbReference>
<dbReference type="PANTHER" id="PTHR21496">
    <property type="entry name" value="FERREDOXIN-RELATED"/>
    <property type="match status" value="1"/>
</dbReference>
<dbReference type="InterPro" id="IPR036922">
    <property type="entry name" value="Rieske_2Fe-2S_sf"/>
</dbReference>
<gene>
    <name evidence="8" type="primary">nirD</name>
    <name evidence="8" type="ORF">Maq22A_c05965</name>
</gene>
<protein>
    <submittedName>
        <fullName evidence="8">Ferredoxin subunits of nitrite reductase and ring-hydroxylating dioxygenases</fullName>
    </submittedName>
</protein>
<evidence type="ECO:0000256" key="3">
    <source>
        <dbReference type="ARBA" id="ARBA00023004"/>
    </source>
</evidence>
<dbReference type="OrthoDB" id="9800167at2"/>
<evidence type="ECO:0000313" key="8">
    <source>
        <dbReference type="EMBL" id="BAQ44556.1"/>
    </source>
</evidence>